<name>A0AB72ZBV9_LISIO</name>
<accession>A0AB72ZBV9</accession>
<evidence type="ECO:0000313" key="2">
    <source>
        <dbReference type="Proteomes" id="UP000003597"/>
    </source>
</evidence>
<dbReference type="CDD" id="cd10157">
    <property type="entry name" value="BsCsoR-like_DUF156"/>
    <property type="match status" value="1"/>
</dbReference>
<reference evidence="1 2" key="1">
    <citation type="submission" date="2011-08" db="EMBL/GenBank/DDBJ databases">
        <authorList>
            <person name="Weinstock G."/>
            <person name="Sodergren E."/>
            <person name="Clifton S."/>
            <person name="Fulton L."/>
            <person name="Fulton B."/>
            <person name="Courtney L."/>
            <person name="Fronick C."/>
            <person name="Harrison M."/>
            <person name="Strong C."/>
            <person name="Farmer C."/>
            <person name="Delahaunty K."/>
            <person name="Markovic C."/>
            <person name="Hall O."/>
            <person name="Minx P."/>
            <person name="Tomlinson C."/>
            <person name="Mitreva M."/>
            <person name="Hou S."/>
            <person name="Chen J."/>
            <person name="Wollam A."/>
            <person name="Pepin K.H."/>
            <person name="Johnson M."/>
            <person name="Bhonagiri V."/>
            <person name="Zhang X."/>
            <person name="Suruliraj S."/>
            <person name="Warren W."/>
            <person name="Chinwalla A."/>
            <person name="Mardis E.R."/>
            <person name="Wilson R.K."/>
        </authorList>
    </citation>
    <scope>NUCLEOTIDE SEQUENCE [LARGE SCALE GENOMIC DNA]</scope>
    <source>
        <strain evidence="1 2">ATCC 33091</strain>
    </source>
</reference>
<dbReference type="Gene3D" id="1.20.58.1000">
    <property type="entry name" value="Metal-sensitive repressor, helix protomer"/>
    <property type="match status" value="1"/>
</dbReference>
<dbReference type="EMBL" id="AGCN01000013">
    <property type="protein sequence ID" value="EHN62351.1"/>
    <property type="molecule type" value="Genomic_DNA"/>
</dbReference>
<dbReference type="GO" id="GO:0045892">
    <property type="term" value="P:negative regulation of DNA-templated transcription"/>
    <property type="evidence" value="ECO:0007669"/>
    <property type="project" value="UniProtKB-ARBA"/>
</dbReference>
<dbReference type="GO" id="GO:0046872">
    <property type="term" value="F:metal ion binding"/>
    <property type="evidence" value="ECO:0007669"/>
    <property type="project" value="InterPro"/>
</dbReference>
<comment type="caution">
    <text evidence="1">The sequence shown here is derived from an EMBL/GenBank/DDBJ whole genome shotgun (WGS) entry which is preliminary data.</text>
</comment>
<dbReference type="InterPro" id="IPR038390">
    <property type="entry name" value="Metal_Tscrpt_repr_sf"/>
</dbReference>
<sequence>MFAKYTYRGYTVNCRNKGGENMKHDQPIVPRKDEETKLLQNRLRRIEGQIRGIAQMVEDDRYCTDILIQISAANKALKNVGLQVLEHHTAHCVVDAAKNGEDDVMEDLLKAIRQFSKT</sequence>
<gene>
    <name evidence="1" type="ORF">HMPREF0557_00319</name>
</gene>
<dbReference type="PANTHER" id="PTHR33677">
    <property type="entry name" value="TRANSCRIPTIONAL REPRESSOR FRMR-RELATED"/>
    <property type="match status" value="1"/>
</dbReference>
<organism evidence="1 2">
    <name type="scientific">Listeria innocua ATCC 33091</name>
    <dbReference type="NCBI Taxonomy" id="1002366"/>
    <lineage>
        <taxon>Bacteria</taxon>
        <taxon>Bacillati</taxon>
        <taxon>Bacillota</taxon>
        <taxon>Bacilli</taxon>
        <taxon>Bacillales</taxon>
        <taxon>Listeriaceae</taxon>
        <taxon>Listeria</taxon>
    </lineage>
</organism>
<evidence type="ECO:0000313" key="1">
    <source>
        <dbReference type="EMBL" id="EHN62351.1"/>
    </source>
</evidence>
<dbReference type="GO" id="GO:0003677">
    <property type="term" value="F:DNA binding"/>
    <property type="evidence" value="ECO:0007669"/>
    <property type="project" value="InterPro"/>
</dbReference>
<dbReference type="PANTHER" id="PTHR33677:SF3">
    <property type="entry name" value="COPPER-SENSING TRANSCRIPTIONAL REPRESSOR RICR"/>
    <property type="match status" value="1"/>
</dbReference>
<dbReference type="AlphaFoldDB" id="A0AB72ZBV9"/>
<dbReference type="Pfam" id="PF02583">
    <property type="entry name" value="Trns_repr_metal"/>
    <property type="match status" value="1"/>
</dbReference>
<keyword evidence="2" id="KW-1185">Reference proteome</keyword>
<dbReference type="Proteomes" id="UP000003597">
    <property type="component" value="Unassembled WGS sequence"/>
</dbReference>
<proteinExistence type="predicted"/>
<protein>
    <submittedName>
        <fullName evidence="1">Copper-sensing transcriptional repressor CsoR</fullName>
    </submittedName>
</protein>
<dbReference type="InterPro" id="IPR003735">
    <property type="entry name" value="Metal_Tscrpt_repr"/>
</dbReference>